<dbReference type="GeneID" id="17289603"/>
<dbReference type="EnsemblProtists" id="EKX32867">
    <property type="protein sequence ID" value="EKX32867"/>
    <property type="gene ID" value="GUITHDRAFT_148317"/>
</dbReference>
<protein>
    <submittedName>
        <fullName evidence="3 4">Uncharacterized protein</fullName>
    </submittedName>
</protein>
<evidence type="ECO:0000313" key="3">
    <source>
        <dbReference type="EMBL" id="EKX32867.1"/>
    </source>
</evidence>
<dbReference type="PaxDb" id="55529-EKX32867"/>
<dbReference type="KEGG" id="gtt:GUITHDRAFT_148317"/>
<evidence type="ECO:0000256" key="1">
    <source>
        <dbReference type="SAM" id="Coils"/>
    </source>
</evidence>
<feature type="region of interest" description="Disordered" evidence="2">
    <location>
        <begin position="1"/>
        <end position="65"/>
    </location>
</feature>
<dbReference type="HOGENOM" id="CLU_766043_0_0_1"/>
<keyword evidence="5" id="KW-1185">Reference proteome</keyword>
<organism evidence="3">
    <name type="scientific">Guillardia theta (strain CCMP2712)</name>
    <name type="common">Cryptophyte</name>
    <dbReference type="NCBI Taxonomy" id="905079"/>
    <lineage>
        <taxon>Eukaryota</taxon>
        <taxon>Cryptophyceae</taxon>
        <taxon>Pyrenomonadales</taxon>
        <taxon>Geminigeraceae</taxon>
        <taxon>Guillardia</taxon>
    </lineage>
</organism>
<keyword evidence="1" id="KW-0175">Coiled coil</keyword>
<sequence>MKAPDEDRESSFSDRKYGDEQLRPSSPYNEDEDMRLSSFKSLRPFSNFLDGQMSDRYIPNGIERDTKQPLLAGSSRFKELDELLMHKDRELEAKDQKIRSLQAEIREYKEEIRALEQQKGSYPRFMDLPSNIRPEDVEDAFRLRATAEQAASEGADMLEKALESMNFLSLLPSELTIEKSRRREAEARLMSMSESPQASELRASYERLSMENRFLKEKNDELMARSMKAEEANKSSASTSDEMSSSLVDLQWARREVSELRGVGQVLQLQLEELRSALSEQCNHTQNARLEVARLQAENEILRKEQISRSINSFLTVTPHRTPLSAASHADRSLETRSPLRTFSPMAQVGINRTRSAMGSFS</sequence>
<name>L1I9V9_GUITC</name>
<dbReference type="Proteomes" id="UP000011087">
    <property type="component" value="Unassembled WGS sequence"/>
</dbReference>
<gene>
    <name evidence="3" type="ORF">GUITHDRAFT_148317</name>
</gene>
<evidence type="ECO:0000313" key="5">
    <source>
        <dbReference type="Proteomes" id="UP000011087"/>
    </source>
</evidence>
<reference evidence="3 5" key="1">
    <citation type="journal article" date="2012" name="Nature">
        <title>Algal genomes reveal evolutionary mosaicism and the fate of nucleomorphs.</title>
        <authorList>
            <consortium name="DOE Joint Genome Institute"/>
            <person name="Curtis B.A."/>
            <person name="Tanifuji G."/>
            <person name="Burki F."/>
            <person name="Gruber A."/>
            <person name="Irimia M."/>
            <person name="Maruyama S."/>
            <person name="Arias M.C."/>
            <person name="Ball S.G."/>
            <person name="Gile G.H."/>
            <person name="Hirakawa Y."/>
            <person name="Hopkins J.F."/>
            <person name="Kuo A."/>
            <person name="Rensing S.A."/>
            <person name="Schmutz J."/>
            <person name="Symeonidi A."/>
            <person name="Elias M."/>
            <person name="Eveleigh R.J."/>
            <person name="Herman E.K."/>
            <person name="Klute M.J."/>
            <person name="Nakayama T."/>
            <person name="Obornik M."/>
            <person name="Reyes-Prieto A."/>
            <person name="Armbrust E.V."/>
            <person name="Aves S.J."/>
            <person name="Beiko R.G."/>
            <person name="Coutinho P."/>
            <person name="Dacks J.B."/>
            <person name="Durnford D.G."/>
            <person name="Fast N.M."/>
            <person name="Green B.R."/>
            <person name="Grisdale C.J."/>
            <person name="Hempel F."/>
            <person name="Henrissat B."/>
            <person name="Hoppner M.P."/>
            <person name="Ishida K."/>
            <person name="Kim E."/>
            <person name="Koreny L."/>
            <person name="Kroth P.G."/>
            <person name="Liu Y."/>
            <person name="Malik S.B."/>
            <person name="Maier U.G."/>
            <person name="McRose D."/>
            <person name="Mock T."/>
            <person name="Neilson J.A."/>
            <person name="Onodera N.T."/>
            <person name="Poole A.M."/>
            <person name="Pritham E.J."/>
            <person name="Richards T.A."/>
            <person name="Rocap G."/>
            <person name="Roy S.W."/>
            <person name="Sarai C."/>
            <person name="Schaack S."/>
            <person name="Shirato S."/>
            <person name="Slamovits C.H."/>
            <person name="Spencer D.F."/>
            <person name="Suzuki S."/>
            <person name="Worden A.Z."/>
            <person name="Zauner S."/>
            <person name="Barry K."/>
            <person name="Bell C."/>
            <person name="Bharti A.K."/>
            <person name="Crow J.A."/>
            <person name="Grimwood J."/>
            <person name="Kramer R."/>
            <person name="Lindquist E."/>
            <person name="Lucas S."/>
            <person name="Salamov A."/>
            <person name="McFadden G.I."/>
            <person name="Lane C.E."/>
            <person name="Keeling P.J."/>
            <person name="Gray M.W."/>
            <person name="Grigoriev I.V."/>
            <person name="Archibald J.M."/>
        </authorList>
    </citation>
    <scope>NUCLEOTIDE SEQUENCE</scope>
    <source>
        <strain evidence="3 5">CCMP2712</strain>
    </source>
</reference>
<dbReference type="AlphaFoldDB" id="L1I9V9"/>
<feature type="coiled-coil region" evidence="1">
    <location>
        <begin position="198"/>
        <end position="232"/>
    </location>
</feature>
<dbReference type="RefSeq" id="XP_005819847.1">
    <property type="nucleotide sequence ID" value="XM_005819790.1"/>
</dbReference>
<evidence type="ECO:0000256" key="2">
    <source>
        <dbReference type="SAM" id="MobiDB-lite"/>
    </source>
</evidence>
<proteinExistence type="predicted"/>
<accession>L1I9V9</accession>
<feature type="coiled-coil region" evidence="1">
    <location>
        <begin position="84"/>
        <end position="118"/>
    </location>
</feature>
<reference evidence="5" key="2">
    <citation type="submission" date="2012-11" db="EMBL/GenBank/DDBJ databases">
        <authorList>
            <person name="Kuo A."/>
            <person name="Curtis B.A."/>
            <person name="Tanifuji G."/>
            <person name="Burki F."/>
            <person name="Gruber A."/>
            <person name="Irimia M."/>
            <person name="Maruyama S."/>
            <person name="Arias M.C."/>
            <person name="Ball S.G."/>
            <person name="Gile G.H."/>
            <person name="Hirakawa Y."/>
            <person name="Hopkins J.F."/>
            <person name="Rensing S.A."/>
            <person name="Schmutz J."/>
            <person name="Symeonidi A."/>
            <person name="Elias M."/>
            <person name="Eveleigh R.J."/>
            <person name="Herman E.K."/>
            <person name="Klute M.J."/>
            <person name="Nakayama T."/>
            <person name="Obornik M."/>
            <person name="Reyes-Prieto A."/>
            <person name="Armbrust E.V."/>
            <person name="Aves S.J."/>
            <person name="Beiko R.G."/>
            <person name="Coutinho P."/>
            <person name="Dacks J.B."/>
            <person name="Durnford D.G."/>
            <person name="Fast N.M."/>
            <person name="Green B.R."/>
            <person name="Grisdale C."/>
            <person name="Hempe F."/>
            <person name="Henrissat B."/>
            <person name="Hoppner M.P."/>
            <person name="Ishida K.-I."/>
            <person name="Kim E."/>
            <person name="Koreny L."/>
            <person name="Kroth P.G."/>
            <person name="Liu Y."/>
            <person name="Malik S.-B."/>
            <person name="Maier U.G."/>
            <person name="McRose D."/>
            <person name="Mock T."/>
            <person name="Neilson J.A."/>
            <person name="Onodera N.T."/>
            <person name="Poole A.M."/>
            <person name="Pritham E.J."/>
            <person name="Richards T.A."/>
            <person name="Rocap G."/>
            <person name="Roy S.W."/>
            <person name="Sarai C."/>
            <person name="Schaack S."/>
            <person name="Shirato S."/>
            <person name="Slamovits C.H."/>
            <person name="Spencer D.F."/>
            <person name="Suzuki S."/>
            <person name="Worden A.Z."/>
            <person name="Zauner S."/>
            <person name="Barry K."/>
            <person name="Bell C."/>
            <person name="Bharti A.K."/>
            <person name="Crow J.A."/>
            <person name="Grimwood J."/>
            <person name="Kramer R."/>
            <person name="Lindquist E."/>
            <person name="Lucas S."/>
            <person name="Salamov A."/>
            <person name="McFadden G.I."/>
            <person name="Lane C.E."/>
            <person name="Keeling P.J."/>
            <person name="Gray M.W."/>
            <person name="Grigoriev I.V."/>
            <person name="Archibald J.M."/>
        </authorList>
    </citation>
    <scope>NUCLEOTIDE SEQUENCE</scope>
    <source>
        <strain evidence="5">CCMP2712</strain>
    </source>
</reference>
<evidence type="ECO:0000313" key="4">
    <source>
        <dbReference type="EnsemblProtists" id="EKX32867"/>
    </source>
</evidence>
<reference evidence="4" key="3">
    <citation type="submission" date="2016-03" db="UniProtKB">
        <authorList>
            <consortium name="EnsemblProtists"/>
        </authorList>
    </citation>
    <scope>IDENTIFICATION</scope>
</reference>
<dbReference type="EMBL" id="JH993167">
    <property type="protein sequence ID" value="EKX32867.1"/>
    <property type="molecule type" value="Genomic_DNA"/>
</dbReference>
<feature type="compositionally biased region" description="Basic and acidic residues" evidence="2">
    <location>
        <begin position="9"/>
        <end position="22"/>
    </location>
</feature>